<evidence type="ECO:0000313" key="1">
    <source>
        <dbReference type="EMBL" id="KAK0426769.1"/>
    </source>
</evidence>
<name>A0AA39MAQ5_9BILA</name>
<accession>A0AA39MAQ5</accession>
<protein>
    <submittedName>
        <fullName evidence="1">Uncharacterized protein</fullName>
    </submittedName>
</protein>
<comment type="caution">
    <text evidence="1">The sequence shown here is derived from an EMBL/GenBank/DDBJ whole genome shotgun (WGS) entry which is preliminary data.</text>
</comment>
<keyword evidence="2" id="KW-1185">Reference proteome</keyword>
<gene>
    <name evidence="1" type="ORF">QR680_009890</name>
</gene>
<organism evidence="1 2">
    <name type="scientific">Steinernema hermaphroditum</name>
    <dbReference type="NCBI Taxonomy" id="289476"/>
    <lineage>
        <taxon>Eukaryota</taxon>
        <taxon>Metazoa</taxon>
        <taxon>Ecdysozoa</taxon>
        <taxon>Nematoda</taxon>
        <taxon>Chromadorea</taxon>
        <taxon>Rhabditida</taxon>
        <taxon>Tylenchina</taxon>
        <taxon>Panagrolaimomorpha</taxon>
        <taxon>Strongyloidoidea</taxon>
        <taxon>Steinernematidae</taxon>
        <taxon>Steinernema</taxon>
    </lineage>
</organism>
<dbReference type="EMBL" id="JAUCMV010000001">
    <property type="protein sequence ID" value="KAK0426769.1"/>
    <property type="molecule type" value="Genomic_DNA"/>
</dbReference>
<proteinExistence type="predicted"/>
<dbReference type="Proteomes" id="UP001175271">
    <property type="component" value="Unassembled WGS sequence"/>
</dbReference>
<dbReference type="AlphaFoldDB" id="A0AA39MAQ5"/>
<reference evidence="1" key="1">
    <citation type="submission" date="2023-06" db="EMBL/GenBank/DDBJ databases">
        <title>Genomic analysis of the entomopathogenic nematode Steinernema hermaphroditum.</title>
        <authorList>
            <person name="Schwarz E.M."/>
            <person name="Heppert J.K."/>
            <person name="Baniya A."/>
            <person name="Schwartz H.T."/>
            <person name="Tan C.-H."/>
            <person name="Antoshechkin I."/>
            <person name="Sternberg P.W."/>
            <person name="Goodrich-Blair H."/>
            <person name="Dillman A.R."/>
        </authorList>
    </citation>
    <scope>NUCLEOTIDE SEQUENCE</scope>
    <source>
        <strain evidence="1">PS9179</strain>
        <tissue evidence="1">Whole animal</tissue>
    </source>
</reference>
<evidence type="ECO:0000313" key="2">
    <source>
        <dbReference type="Proteomes" id="UP001175271"/>
    </source>
</evidence>
<sequence>MKLCFQVWKLKFKKRLENESSRSGETIKLPTKKKLRALIRNHAGMSGAALCAYWQKKYAHKNKITRLVKKSKTENIKTFFESIDAFNVEDLPNGDCFLTVKEIDDVEDEIKVMQTSLPTREAILAFIEQKGRIKLSDLMAYWQKNYANTYSLANVNLVFGTKATKIHDCFKKCDAFSVEKQGNYLLISISKKEVSSAKSNDDIAIISKGKESEKKINIKEVLISKIRQEGHITYNSLSTHCLKTCGQSLSLDLLKRIFEVQGPNVAKALEEALSGIAVVKKGKNSQISIQSITRKTPHSIKNDLLEQIKTNGPMKFSALSSFCSKRYGFTLNSKTITRICPDIPTKLIGDRMDRILKYSFDGLVSAKPFNNYSDYMLALVPRKVAKSPADLLTLRFAITAAGATTNDHEQYGWSVSTWRSVGRHIYRLTPSQLLRQPPSLFEIAVLKFELSGYTVRNIGIREITRRADRVASYLKFLDTYGIFVDIPFRYAVFKDRSVDIVESILNAGERALPKKGNILNHRIGSQDDAYHVMHCFVAAATVLDDPRSTPLVQRKAGNVFQWCVKRVKTAMLLSHKRKPALLSSEA</sequence>